<evidence type="ECO:0000256" key="2">
    <source>
        <dbReference type="ARBA" id="ARBA00022723"/>
    </source>
</evidence>
<keyword evidence="6" id="KW-0732">Signal</keyword>
<dbReference type="InterPro" id="IPR055557">
    <property type="entry name" value="DUF7133"/>
</dbReference>
<feature type="domain" description="Cytochrome c" evidence="7">
    <location>
        <begin position="1589"/>
        <end position="1721"/>
    </location>
</feature>
<dbReference type="Pfam" id="PF06439">
    <property type="entry name" value="3keto-disac_hyd"/>
    <property type="match status" value="1"/>
</dbReference>
<keyword evidence="2 4" id="KW-0479">Metal-binding</keyword>
<evidence type="ECO:0000313" key="8">
    <source>
        <dbReference type="EMBL" id="QEG17061.1"/>
    </source>
</evidence>
<dbReference type="Gene3D" id="1.10.760.10">
    <property type="entry name" value="Cytochrome c-like domain"/>
    <property type="match status" value="1"/>
</dbReference>
<dbReference type="InterPro" id="IPR010496">
    <property type="entry name" value="AL/BT2_dom"/>
</dbReference>
<dbReference type="Proteomes" id="UP000322887">
    <property type="component" value="Chromosome"/>
</dbReference>
<dbReference type="RefSeq" id="WP_002646625.1">
    <property type="nucleotide sequence ID" value="NZ_CP042910.1"/>
</dbReference>
<feature type="signal peptide" evidence="6">
    <location>
        <begin position="1"/>
        <end position="28"/>
    </location>
</feature>
<organism evidence="8 9">
    <name type="scientific">Gimesia maris</name>
    <dbReference type="NCBI Taxonomy" id="122"/>
    <lineage>
        <taxon>Bacteria</taxon>
        <taxon>Pseudomonadati</taxon>
        <taxon>Planctomycetota</taxon>
        <taxon>Planctomycetia</taxon>
        <taxon>Planctomycetales</taxon>
        <taxon>Planctomycetaceae</taxon>
        <taxon>Gimesia</taxon>
    </lineage>
</organism>
<dbReference type="NCBIfam" id="TIGR02604">
    <property type="entry name" value="Piru_Ver_Nterm"/>
    <property type="match status" value="1"/>
</dbReference>
<keyword evidence="9" id="KW-1185">Reference proteome</keyword>
<dbReference type="InterPro" id="IPR011989">
    <property type="entry name" value="ARM-like"/>
</dbReference>
<gene>
    <name evidence="8" type="ORF">GmarT_29390</name>
</gene>
<accession>A0ABX5YN00</accession>
<evidence type="ECO:0000256" key="1">
    <source>
        <dbReference type="ARBA" id="ARBA00022617"/>
    </source>
</evidence>
<dbReference type="PANTHER" id="PTHR33546">
    <property type="entry name" value="LARGE, MULTIFUNCTIONAL SECRETED PROTEIN-RELATED"/>
    <property type="match status" value="1"/>
</dbReference>
<proteinExistence type="predicted"/>
<dbReference type="Gene3D" id="2.60.120.560">
    <property type="entry name" value="Exo-inulinase, domain 1"/>
    <property type="match status" value="1"/>
</dbReference>
<evidence type="ECO:0000259" key="7">
    <source>
        <dbReference type="PROSITE" id="PS51007"/>
    </source>
</evidence>
<name>A0ABX5YN00_9PLAN</name>
<keyword evidence="3 4" id="KW-0408">Iron</keyword>
<keyword evidence="1 4" id="KW-0349">Heme</keyword>
<evidence type="ECO:0000256" key="6">
    <source>
        <dbReference type="SAM" id="SignalP"/>
    </source>
</evidence>
<dbReference type="InterPro" id="IPR009056">
    <property type="entry name" value="Cyt_c-like_dom"/>
</dbReference>
<dbReference type="PROSITE" id="PS51007">
    <property type="entry name" value="CYTC"/>
    <property type="match status" value="1"/>
</dbReference>
<sequence length="1721" mass="190238">MNFHLKRLIFLICIMGLLLVGAKSPACASDLFIGAATTNITPPLPVSLTGHMRTRIAKKVESEISATVLVLESRQAGKTEDYAIMVSCDVICIRGGILEAVRDKVTPLLKDVDVKKIVLNATHTHTAPTLIEGRYDLPETGITHPAEFVEFASNQIANAIVKAWNSRQKGSAGWGLGHAVIAQNRRALYANGSAKMYGSTSVDSFRGIEGYEDHALEALFFWNEKNELIATAINIACPAQAVEGNKGVNADFWHPVREQLREKYGEQLHVLGWAGAAGDQVPRVMYRKKAEERMRKLNGLSLLDSLAKRIVAGWEEAYAGAKQEKHATPIFEHQVKTIALPKQKVSDDDYTRIQKEVKSYAKDRSKYRMMKWKQTVLERYDQQHAGTEEPYQMELHTIRLGDIAIATNDFELFNDFGTQMKSRSPALQTFVIQLCGPGTYVPTKRAVQGGSYSAIIESNLVGPAGGQVLTEQTIESISQMFSKPKQAVSQKPNTKQKTVAVANRKTTEMKADSKGWRPLFNGNNLDDVDTILATKTPIKDPDKFVQVKDGVFHIYRDTPAGKKSPFGYFATKDEYSHFHLRLEYKWGTKKFAPRTNVVRDAGILYHIFDKHKVWPSSIECQIQEKDTGDLFLVYGTGATINVLQKGKSPQYVDPAAGGKSIFLGKETGVSRVIKSETVEKEGWNTVEVIVRGSESAEHIVNGKLVNRYTDLKKFNSETNKWEPVSRGKLAFQVEGAEILYRNIEIKILDPADKAQPAANVSAAETPAPDAPPMSPEESLAATHVRPGYELQLVAAEPLVKDPVAIAWGADGRLWVAEMADYPYGMDGKGKPGGRIRCLRDTNGDGKYDHSTLFLDNISFPNGVMPWGDGILVTAAPEIFYAEDTNGDGVADKRDVIFSGFLEGNQQLRVNGLRWGLDNWVYCASGAHHGGYGADRKIKSAKTGELLTIGSRDFRFQPDTGELDPQSGPSQFGRNRDDWGNWFGEQNSHPLWHFVLDDRYLRRNPHIASPDPRQQLVVPRNPKVYPATDPQKRFHSFEHSGRYTSACSAMIYRDELLFPRADQQHAFTCEPFHNLVQHNILKEQGVSFVSHRDPAEKPFDFFASEDRWTRPVMARTGPDGALWVVDMYRYMIEHPDWLTPAGREELKPFYRHGDDRGRIYRVVKQGTAVRPVPDFTQMSTLELVAALNSPNGIQRDLASQTLQWRNDPAAVKPLQQLVKQGKSALVRLQALCTLDGLSQLSADVLRAGLTDQNPGVRRHAIRLSEKIAKKHPELISQAVKLAQDADAKTRLQLAYSLGEWDAQASAQTIAQMLLENSNDTYLSAAVLSSLNQQNIAGVMQATLAQTENPAAQKIIGELLTLSVAMRQGSAAQSGLQKIISLDRHKHFVWQCQNIASVLDALKAQKNSLATLVDQETEQGQKLLSQIASLTKQAHKVAFDSEADQAERIAAIGLLGRAPKTRAREIQELGALISPQVSSAIQSATVQQLGTFSDDAVSEVLLRGWDSHGPRLRSEILGLLISRPNWTSRLLDTIESGQLGAGEINASVRQTLAGSRDVKIKNRVKKLLANSGSADRRAVVKAHQYVLTLKGIPERGVPLFKKHCATCHKLDQVGFDIGPNLRSLTDRKPASLLTSILDPSASVDGKYVTYIAVTDDGLTFTGMMGSETGNSISLVAQGDKKKTILRGQLEEIRSTGKSLMPDGLEKELTAQDLADLIAYISKP</sequence>
<dbReference type="InterPro" id="IPR013427">
    <property type="entry name" value="Haem-bd_dom_put"/>
</dbReference>
<dbReference type="EMBL" id="CP042910">
    <property type="protein sequence ID" value="QEG17061.1"/>
    <property type="molecule type" value="Genomic_DNA"/>
</dbReference>
<reference evidence="8 9" key="1">
    <citation type="submission" date="2019-08" db="EMBL/GenBank/DDBJ databases">
        <title>Deep-cultivation of Planctomycetes and their phenomic and genomic characterization uncovers novel biology.</title>
        <authorList>
            <person name="Wiegand S."/>
            <person name="Jogler M."/>
            <person name="Boedeker C."/>
            <person name="Pinto D."/>
            <person name="Vollmers J."/>
            <person name="Rivas-Marin E."/>
            <person name="Kohn T."/>
            <person name="Peeters S.H."/>
            <person name="Heuer A."/>
            <person name="Rast P."/>
            <person name="Oberbeckmann S."/>
            <person name="Bunk B."/>
            <person name="Jeske O."/>
            <person name="Meyerdierks A."/>
            <person name="Storesund J.E."/>
            <person name="Kallscheuer N."/>
            <person name="Luecker S."/>
            <person name="Lage O.M."/>
            <person name="Pohl T."/>
            <person name="Merkel B.J."/>
            <person name="Hornburger P."/>
            <person name="Mueller R.-W."/>
            <person name="Bruemmer F."/>
            <person name="Labrenz M."/>
            <person name="Spormann A.M."/>
            <person name="Op den Camp H."/>
            <person name="Overmann J."/>
            <person name="Amann R."/>
            <person name="Jetten M.S.M."/>
            <person name="Mascher T."/>
            <person name="Medema M.H."/>
            <person name="Devos D.P."/>
            <person name="Kaster A.-K."/>
            <person name="Ovreas L."/>
            <person name="Rohde M."/>
            <person name="Galperin M.Y."/>
            <person name="Jogler C."/>
        </authorList>
    </citation>
    <scope>NUCLEOTIDE SEQUENCE [LARGE SCALE GENOMIC DNA]</scope>
    <source>
        <strain evidence="8 9">DSM 8797</strain>
    </source>
</reference>
<dbReference type="Pfam" id="PF13646">
    <property type="entry name" value="HEAT_2"/>
    <property type="match status" value="1"/>
</dbReference>
<dbReference type="InterPro" id="IPR013428">
    <property type="entry name" value="Membrane-bound_put_N"/>
</dbReference>
<evidence type="ECO:0000313" key="9">
    <source>
        <dbReference type="Proteomes" id="UP000322887"/>
    </source>
</evidence>
<protein>
    <submittedName>
        <fullName evidence="8">Cytochrome c</fullName>
    </submittedName>
</protein>
<dbReference type="InterPro" id="IPR016024">
    <property type="entry name" value="ARM-type_fold"/>
</dbReference>
<dbReference type="GeneID" id="98647480"/>
<dbReference type="PANTHER" id="PTHR33546:SF1">
    <property type="entry name" value="LARGE, MULTIFUNCTIONAL SECRETED PROTEIN"/>
    <property type="match status" value="1"/>
</dbReference>
<dbReference type="Pfam" id="PF00034">
    <property type="entry name" value="Cytochrom_C"/>
    <property type="match status" value="1"/>
</dbReference>
<dbReference type="SUPFAM" id="SSF46626">
    <property type="entry name" value="Cytochrome c"/>
    <property type="match status" value="1"/>
</dbReference>
<evidence type="ECO:0000256" key="3">
    <source>
        <dbReference type="ARBA" id="ARBA00023004"/>
    </source>
</evidence>
<dbReference type="NCBIfam" id="TIGR02603">
    <property type="entry name" value="CxxCH_TIGR02603"/>
    <property type="match status" value="1"/>
</dbReference>
<dbReference type="InterPro" id="IPR036909">
    <property type="entry name" value="Cyt_c-like_dom_sf"/>
</dbReference>
<dbReference type="Gene3D" id="1.25.10.10">
    <property type="entry name" value="Leucine-rich Repeat Variant"/>
    <property type="match status" value="1"/>
</dbReference>
<dbReference type="Pfam" id="PF23500">
    <property type="entry name" value="DUF7133"/>
    <property type="match status" value="1"/>
</dbReference>
<dbReference type="SUPFAM" id="SSF48371">
    <property type="entry name" value="ARM repeat"/>
    <property type="match status" value="1"/>
</dbReference>
<feature type="region of interest" description="Disordered" evidence="5">
    <location>
        <begin position="757"/>
        <end position="777"/>
    </location>
</feature>
<feature type="chain" id="PRO_5046129970" evidence="6">
    <location>
        <begin position="29"/>
        <end position="1721"/>
    </location>
</feature>
<evidence type="ECO:0000256" key="5">
    <source>
        <dbReference type="SAM" id="MobiDB-lite"/>
    </source>
</evidence>
<evidence type="ECO:0000256" key="4">
    <source>
        <dbReference type="PROSITE-ProRule" id="PRU00433"/>
    </source>
</evidence>
<dbReference type="SUPFAM" id="SSF63829">
    <property type="entry name" value="Calcium-dependent phosphotriesterase"/>
    <property type="match status" value="1"/>
</dbReference>